<feature type="transmembrane region" description="Helical" evidence="11">
    <location>
        <begin position="178"/>
        <end position="197"/>
    </location>
</feature>
<gene>
    <name evidence="12" type="ORF">BU16DRAFT_516717</name>
</gene>
<dbReference type="Gene3D" id="1.20.1080.10">
    <property type="entry name" value="Glycerol uptake facilitator protein"/>
    <property type="match status" value="1"/>
</dbReference>
<evidence type="ECO:0000256" key="5">
    <source>
        <dbReference type="ARBA" id="ARBA00022989"/>
    </source>
</evidence>
<dbReference type="GO" id="GO:0005886">
    <property type="term" value="C:plasma membrane"/>
    <property type="evidence" value="ECO:0007669"/>
    <property type="project" value="TreeGrafter"/>
</dbReference>
<evidence type="ECO:0000256" key="9">
    <source>
        <dbReference type="RuleBase" id="RU000477"/>
    </source>
</evidence>
<evidence type="ECO:0000256" key="6">
    <source>
        <dbReference type="ARBA" id="ARBA00023136"/>
    </source>
</evidence>
<feature type="transmembrane region" description="Helical" evidence="11">
    <location>
        <begin position="204"/>
        <end position="226"/>
    </location>
</feature>
<dbReference type="PANTHER" id="PTHR19139">
    <property type="entry name" value="AQUAPORIN TRANSPORTER"/>
    <property type="match status" value="1"/>
</dbReference>
<accession>A0A6A6QF63</accession>
<dbReference type="AlphaFoldDB" id="A0A6A6QF63"/>
<feature type="region of interest" description="Disordered" evidence="10">
    <location>
        <begin position="316"/>
        <end position="335"/>
    </location>
</feature>
<keyword evidence="6 11" id="KW-0472">Membrane</keyword>
<name>A0A6A6QF63_9PEZI</name>
<dbReference type="Proteomes" id="UP000799750">
    <property type="component" value="Unassembled WGS sequence"/>
</dbReference>
<keyword evidence="7" id="KW-0325">Glycoprotein</keyword>
<feature type="compositionally biased region" description="Basic and acidic residues" evidence="10">
    <location>
        <begin position="9"/>
        <end position="20"/>
    </location>
</feature>
<proteinExistence type="inferred from homology"/>
<dbReference type="GO" id="GO:0015250">
    <property type="term" value="F:water channel activity"/>
    <property type="evidence" value="ECO:0007669"/>
    <property type="project" value="TreeGrafter"/>
</dbReference>
<evidence type="ECO:0000256" key="7">
    <source>
        <dbReference type="ARBA" id="ARBA00023180"/>
    </source>
</evidence>
<feature type="transmembrane region" description="Helical" evidence="11">
    <location>
        <begin position="246"/>
        <end position="266"/>
    </location>
</feature>
<dbReference type="EMBL" id="MU004196">
    <property type="protein sequence ID" value="KAF2490811.1"/>
    <property type="molecule type" value="Genomic_DNA"/>
</dbReference>
<keyword evidence="5 11" id="KW-1133">Transmembrane helix</keyword>
<dbReference type="InterPro" id="IPR034294">
    <property type="entry name" value="Aquaporin_transptr"/>
</dbReference>
<organism evidence="12 13">
    <name type="scientific">Lophium mytilinum</name>
    <dbReference type="NCBI Taxonomy" id="390894"/>
    <lineage>
        <taxon>Eukaryota</taxon>
        <taxon>Fungi</taxon>
        <taxon>Dikarya</taxon>
        <taxon>Ascomycota</taxon>
        <taxon>Pezizomycotina</taxon>
        <taxon>Dothideomycetes</taxon>
        <taxon>Pleosporomycetidae</taxon>
        <taxon>Mytilinidiales</taxon>
        <taxon>Mytilinidiaceae</taxon>
        <taxon>Lophium</taxon>
    </lineage>
</organism>
<comment type="similarity">
    <text evidence="2 9">Belongs to the MIP/aquaporin (TC 1.A.8) family.</text>
</comment>
<keyword evidence="4" id="KW-0677">Repeat</keyword>
<dbReference type="OrthoDB" id="3222at2759"/>
<dbReference type="Pfam" id="PF00230">
    <property type="entry name" value="MIP"/>
    <property type="match status" value="1"/>
</dbReference>
<feature type="transmembrane region" description="Helical" evidence="11">
    <location>
        <begin position="38"/>
        <end position="58"/>
    </location>
</feature>
<evidence type="ECO:0000256" key="3">
    <source>
        <dbReference type="ARBA" id="ARBA00022692"/>
    </source>
</evidence>
<protein>
    <submittedName>
        <fullName evidence="12">Aquaporin-like protein</fullName>
    </submittedName>
</protein>
<evidence type="ECO:0000256" key="8">
    <source>
        <dbReference type="ARBA" id="ARBA00034651"/>
    </source>
</evidence>
<comment type="subcellular location">
    <subcellularLocation>
        <location evidence="1">Membrane</location>
        <topology evidence="1">Multi-pass membrane protein</topology>
    </subcellularLocation>
</comment>
<feature type="region of interest" description="Disordered" evidence="10">
    <location>
        <begin position="285"/>
        <end position="305"/>
    </location>
</feature>
<keyword evidence="3 9" id="KW-0812">Transmembrane</keyword>
<feature type="transmembrane region" description="Helical" evidence="11">
    <location>
        <begin position="133"/>
        <end position="158"/>
    </location>
</feature>
<evidence type="ECO:0000256" key="4">
    <source>
        <dbReference type="ARBA" id="ARBA00022737"/>
    </source>
</evidence>
<dbReference type="PANTHER" id="PTHR19139:SF199">
    <property type="entry name" value="MIP17260P"/>
    <property type="match status" value="1"/>
</dbReference>
<dbReference type="InterPro" id="IPR023271">
    <property type="entry name" value="Aquaporin-like"/>
</dbReference>
<evidence type="ECO:0000256" key="11">
    <source>
        <dbReference type="SAM" id="Phobius"/>
    </source>
</evidence>
<keyword evidence="9" id="KW-0813">Transport</keyword>
<keyword evidence="13" id="KW-1185">Reference proteome</keyword>
<dbReference type="InterPro" id="IPR000425">
    <property type="entry name" value="MIP"/>
</dbReference>
<dbReference type="SUPFAM" id="SSF81338">
    <property type="entry name" value="Aquaporin-like"/>
    <property type="match status" value="1"/>
</dbReference>
<comment type="catalytic activity">
    <reaction evidence="8">
        <text>H2O(in) = H2O(out)</text>
        <dbReference type="Rhea" id="RHEA:29667"/>
        <dbReference type="ChEBI" id="CHEBI:15377"/>
    </reaction>
</comment>
<evidence type="ECO:0000256" key="10">
    <source>
        <dbReference type="SAM" id="MobiDB-lite"/>
    </source>
</evidence>
<evidence type="ECO:0000256" key="2">
    <source>
        <dbReference type="ARBA" id="ARBA00006175"/>
    </source>
</evidence>
<feature type="region of interest" description="Disordered" evidence="10">
    <location>
        <begin position="1"/>
        <end position="26"/>
    </location>
</feature>
<reference evidence="12" key="1">
    <citation type="journal article" date="2020" name="Stud. Mycol.">
        <title>101 Dothideomycetes genomes: a test case for predicting lifestyles and emergence of pathogens.</title>
        <authorList>
            <person name="Haridas S."/>
            <person name="Albert R."/>
            <person name="Binder M."/>
            <person name="Bloem J."/>
            <person name="Labutti K."/>
            <person name="Salamov A."/>
            <person name="Andreopoulos B."/>
            <person name="Baker S."/>
            <person name="Barry K."/>
            <person name="Bills G."/>
            <person name="Bluhm B."/>
            <person name="Cannon C."/>
            <person name="Castanera R."/>
            <person name="Culley D."/>
            <person name="Daum C."/>
            <person name="Ezra D."/>
            <person name="Gonzalez J."/>
            <person name="Henrissat B."/>
            <person name="Kuo A."/>
            <person name="Liang C."/>
            <person name="Lipzen A."/>
            <person name="Lutzoni F."/>
            <person name="Magnuson J."/>
            <person name="Mondo S."/>
            <person name="Nolan M."/>
            <person name="Ohm R."/>
            <person name="Pangilinan J."/>
            <person name="Park H.-J."/>
            <person name="Ramirez L."/>
            <person name="Alfaro M."/>
            <person name="Sun H."/>
            <person name="Tritt A."/>
            <person name="Yoshinaga Y."/>
            <person name="Zwiers L.-H."/>
            <person name="Turgeon B."/>
            <person name="Goodwin S."/>
            <person name="Spatafora J."/>
            <person name="Crous P."/>
            <person name="Grigoriev I."/>
        </authorList>
    </citation>
    <scope>NUCLEOTIDE SEQUENCE</scope>
    <source>
        <strain evidence="12">CBS 269.34</strain>
    </source>
</reference>
<evidence type="ECO:0000313" key="13">
    <source>
        <dbReference type="Proteomes" id="UP000799750"/>
    </source>
</evidence>
<evidence type="ECO:0000313" key="12">
    <source>
        <dbReference type="EMBL" id="KAF2490811.1"/>
    </source>
</evidence>
<evidence type="ECO:0000256" key="1">
    <source>
        <dbReference type="ARBA" id="ARBA00004141"/>
    </source>
</evidence>
<sequence length="335" mass="35939">MAPNILPFHKGEKTPADPNHHSKSRPMSFLSNRMRNEVVATAAEFAGTFMFLFFAFGATQVANTAAVVSNGQAGESQETHSITQAPNTNVLLFISLAFGFSLATNVWVFFRVSGGMFNPAVTLGLYLIGAINGLRAVLCFFAQMFAGMASAGVVSAILPGELNVSTSLGAGTSIAQGVFLEMFLTAQLVFTIFMLAAEKHKATFLAPIGIGLSLFVAEMMGVFYTGGSLNPARSFGPAAVVHFFPGYHWIYWLGPFMGTLLAFGMYKLIKTVEYQTVNPGQDFDDHEAELFHPPDDPENADQVARPNVAAIAAEEAVRAASSSPERTRSSVQDTL</sequence>
<dbReference type="FunFam" id="1.20.1080.10:FF:000024">
    <property type="entry name" value="MIP aquaporin (Eurofung)"/>
    <property type="match status" value="1"/>
</dbReference>
<dbReference type="PRINTS" id="PR00783">
    <property type="entry name" value="MINTRINSICP"/>
</dbReference>